<accession>A0A3D2SEF6</accession>
<gene>
    <name evidence="1" type="ORF">DHW31_05570</name>
</gene>
<proteinExistence type="predicted"/>
<dbReference type="EMBL" id="DPVG01000203">
    <property type="protein sequence ID" value="HCK24249.1"/>
    <property type="molecule type" value="Genomic_DNA"/>
</dbReference>
<name>A0A3D2SEF6_9BACE</name>
<dbReference type="AlphaFoldDB" id="A0A3D2SEF6"/>
<sequence>MRVTIYWGRETQPIIRKKIRERFNISDYLSVNGETPADIREEDLPLLRETEKRGFIQIRNKPEK</sequence>
<comment type="caution">
    <text evidence="1">The sequence shown here is derived from an EMBL/GenBank/DDBJ whole genome shotgun (WGS) entry which is preliminary data.</text>
</comment>
<evidence type="ECO:0000313" key="1">
    <source>
        <dbReference type="EMBL" id="HCK24249.1"/>
    </source>
</evidence>
<protein>
    <submittedName>
        <fullName evidence="1">Uncharacterized protein</fullName>
    </submittedName>
</protein>
<organism evidence="1 2">
    <name type="scientific">Bacteroides graminisolvens</name>
    <dbReference type="NCBI Taxonomy" id="477666"/>
    <lineage>
        <taxon>Bacteria</taxon>
        <taxon>Pseudomonadati</taxon>
        <taxon>Bacteroidota</taxon>
        <taxon>Bacteroidia</taxon>
        <taxon>Bacteroidales</taxon>
        <taxon>Bacteroidaceae</taxon>
        <taxon>Bacteroides</taxon>
    </lineage>
</organism>
<evidence type="ECO:0000313" key="2">
    <source>
        <dbReference type="Proteomes" id="UP000263098"/>
    </source>
</evidence>
<reference evidence="1 2" key="1">
    <citation type="journal article" date="2018" name="Nat. Biotechnol.">
        <title>A standardized bacterial taxonomy based on genome phylogeny substantially revises the tree of life.</title>
        <authorList>
            <person name="Parks D.H."/>
            <person name="Chuvochina M."/>
            <person name="Waite D.W."/>
            <person name="Rinke C."/>
            <person name="Skarshewski A."/>
            <person name="Chaumeil P.A."/>
            <person name="Hugenholtz P."/>
        </authorList>
    </citation>
    <scope>NUCLEOTIDE SEQUENCE [LARGE SCALE GENOMIC DNA]</scope>
    <source>
        <strain evidence="1">UBA9667</strain>
    </source>
</reference>
<dbReference type="Proteomes" id="UP000263098">
    <property type="component" value="Unassembled WGS sequence"/>
</dbReference>